<keyword evidence="2" id="KW-0732">Signal</keyword>
<evidence type="ECO:0000313" key="3">
    <source>
        <dbReference type="EMBL" id="KAJ7712335.1"/>
    </source>
</evidence>
<evidence type="ECO:0000256" key="2">
    <source>
        <dbReference type="SAM" id="SignalP"/>
    </source>
</evidence>
<evidence type="ECO:0008006" key="5">
    <source>
        <dbReference type="Google" id="ProtNLM"/>
    </source>
</evidence>
<evidence type="ECO:0000256" key="1">
    <source>
        <dbReference type="SAM" id="MobiDB-lite"/>
    </source>
</evidence>
<keyword evidence="4" id="KW-1185">Reference proteome</keyword>
<feature type="compositionally biased region" description="Basic residues" evidence="1">
    <location>
        <begin position="36"/>
        <end position="46"/>
    </location>
</feature>
<comment type="caution">
    <text evidence="3">The sequence shown here is derived from an EMBL/GenBank/DDBJ whole genome shotgun (WGS) entry which is preliminary data.</text>
</comment>
<organism evidence="3 4">
    <name type="scientific">Mycena metata</name>
    <dbReference type="NCBI Taxonomy" id="1033252"/>
    <lineage>
        <taxon>Eukaryota</taxon>
        <taxon>Fungi</taxon>
        <taxon>Dikarya</taxon>
        <taxon>Basidiomycota</taxon>
        <taxon>Agaricomycotina</taxon>
        <taxon>Agaricomycetes</taxon>
        <taxon>Agaricomycetidae</taxon>
        <taxon>Agaricales</taxon>
        <taxon>Marasmiineae</taxon>
        <taxon>Mycenaceae</taxon>
        <taxon>Mycena</taxon>
    </lineage>
</organism>
<dbReference type="AlphaFoldDB" id="A0AAD7MDJ8"/>
<feature type="signal peptide" evidence="2">
    <location>
        <begin position="1"/>
        <end position="18"/>
    </location>
</feature>
<gene>
    <name evidence="3" type="ORF">B0H16DRAFT_1625275</name>
</gene>
<dbReference type="EMBL" id="JARKIB010000369">
    <property type="protein sequence ID" value="KAJ7712335.1"/>
    <property type="molecule type" value="Genomic_DNA"/>
</dbReference>
<feature type="region of interest" description="Disordered" evidence="1">
    <location>
        <begin position="33"/>
        <end position="54"/>
    </location>
</feature>
<proteinExistence type="predicted"/>
<feature type="chain" id="PRO_5042061602" description="Secreted protein" evidence="2">
    <location>
        <begin position="19"/>
        <end position="77"/>
    </location>
</feature>
<accession>A0AAD7MDJ8</accession>
<dbReference type="Proteomes" id="UP001215598">
    <property type="component" value="Unassembled WGS sequence"/>
</dbReference>
<evidence type="ECO:0000313" key="4">
    <source>
        <dbReference type="Proteomes" id="UP001215598"/>
    </source>
</evidence>
<name>A0AAD7MDJ8_9AGAR</name>
<reference evidence="3" key="1">
    <citation type="submission" date="2023-03" db="EMBL/GenBank/DDBJ databases">
        <title>Massive genome expansion in bonnet fungi (Mycena s.s.) driven by repeated elements and novel gene families across ecological guilds.</title>
        <authorList>
            <consortium name="Lawrence Berkeley National Laboratory"/>
            <person name="Harder C.B."/>
            <person name="Miyauchi S."/>
            <person name="Viragh M."/>
            <person name="Kuo A."/>
            <person name="Thoen E."/>
            <person name="Andreopoulos B."/>
            <person name="Lu D."/>
            <person name="Skrede I."/>
            <person name="Drula E."/>
            <person name="Henrissat B."/>
            <person name="Morin E."/>
            <person name="Kohler A."/>
            <person name="Barry K."/>
            <person name="LaButti K."/>
            <person name="Morin E."/>
            <person name="Salamov A."/>
            <person name="Lipzen A."/>
            <person name="Mereny Z."/>
            <person name="Hegedus B."/>
            <person name="Baldrian P."/>
            <person name="Stursova M."/>
            <person name="Weitz H."/>
            <person name="Taylor A."/>
            <person name="Grigoriev I.V."/>
            <person name="Nagy L.G."/>
            <person name="Martin F."/>
            <person name="Kauserud H."/>
        </authorList>
    </citation>
    <scope>NUCLEOTIDE SEQUENCE</scope>
    <source>
        <strain evidence="3">CBHHK182m</strain>
    </source>
</reference>
<feature type="non-terminal residue" evidence="3">
    <location>
        <position position="1"/>
    </location>
</feature>
<protein>
    <recommendedName>
        <fullName evidence="5">Secreted protein</fullName>
    </recommendedName>
</protein>
<sequence length="77" mass="8942">MPPRPLGMILTMLRLLRARTLILLVNPDRATTPRPLKMRPLMKHLPKMSGLPLDSEREGVMDHFTMNNLWRQPTTLN</sequence>